<reference evidence="2 3" key="1">
    <citation type="submission" date="2021-06" db="EMBL/GenBank/DDBJ databases">
        <authorList>
            <person name="Palmer J.M."/>
        </authorList>
    </citation>
    <scope>NUCLEOTIDE SEQUENCE [LARGE SCALE GENOMIC DNA]</scope>
    <source>
        <strain evidence="2 3">XC_2019</strain>
        <tissue evidence="2">Muscle</tissue>
    </source>
</reference>
<proteinExistence type="predicted"/>
<evidence type="ECO:0000313" key="3">
    <source>
        <dbReference type="Proteomes" id="UP001434883"/>
    </source>
</evidence>
<gene>
    <name evidence="2" type="ORF">XENOCAPTIV_015553</name>
</gene>
<evidence type="ECO:0000313" key="2">
    <source>
        <dbReference type="EMBL" id="MEQ2207608.1"/>
    </source>
</evidence>
<dbReference type="EMBL" id="JAHRIN010045233">
    <property type="protein sequence ID" value="MEQ2207608.1"/>
    <property type="molecule type" value="Genomic_DNA"/>
</dbReference>
<organism evidence="2 3">
    <name type="scientific">Xenoophorus captivus</name>
    <dbReference type="NCBI Taxonomy" id="1517983"/>
    <lineage>
        <taxon>Eukaryota</taxon>
        <taxon>Metazoa</taxon>
        <taxon>Chordata</taxon>
        <taxon>Craniata</taxon>
        <taxon>Vertebrata</taxon>
        <taxon>Euteleostomi</taxon>
        <taxon>Actinopterygii</taxon>
        <taxon>Neopterygii</taxon>
        <taxon>Teleostei</taxon>
        <taxon>Neoteleostei</taxon>
        <taxon>Acanthomorphata</taxon>
        <taxon>Ovalentaria</taxon>
        <taxon>Atherinomorphae</taxon>
        <taxon>Cyprinodontiformes</taxon>
        <taxon>Goodeidae</taxon>
        <taxon>Xenoophorus</taxon>
    </lineage>
</organism>
<accession>A0ABV0RJ49</accession>
<keyword evidence="3" id="KW-1185">Reference proteome</keyword>
<comment type="caution">
    <text evidence="2">The sequence shown here is derived from an EMBL/GenBank/DDBJ whole genome shotgun (WGS) entry which is preliminary data.</text>
</comment>
<feature type="compositionally biased region" description="Basic residues" evidence="1">
    <location>
        <begin position="8"/>
        <end position="17"/>
    </location>
</feature>
<feature type="region of interest" description="Disordered" evidence="1">
    <location>
        <begin position="1"/>
        <end position="32"/>
    </location>
</feature>
<feature type="compositionally biased region" description="Basic and acidic residues" evidence="1">
    <location>
        <begin position="18"/>
        <end position="32"/>
    </location>
</feature>
<evidence type="ECO:0000256" key="1">
    <source>
        <dbReference type="SAM" id="MobiDB-lite"/>
    </source>
</evidence>
<name>A0ABV0RJ49_9TELE</name>
<sequence>MAAMVKERHGKLQRNGKRKIENTHHSGTERERRMHTQLLTGEISLSQCCVIQFDRMAYLEGPKTVTDCLSSSSGFHNQPYMSKTIKPTCICHPPCLSQRLSLTNRFHEGKQSEEGEEHDVNGKTKLDKDWCHLAGGASHTSTSQNFEYCIKVQYFLPVISESKMVIFRDSFYIE</sequence>
<protein>
    <submittedName>
        <fullName evidence="2">Uncharacterized protein</fullName>
    </submittedName>
</protein>
<dbReference type="Proteomes" id="UP001434883">
    <property type="component" value="Unassembled WGS sequence"/>
</dbReference>